<sequence>MRPLEGIRVLDLSRVLAGPYATQWLGEMGADVVKVEPPAGDDTRGWGPPFLNDDADPDDEARHRQSLYYLSTNRNKRGIVLDLKTDRGQDAVRRLAARADVLVENFRPGTLERWGLDYATLTAENPRLIHVAISGFGQTGPYRDRPGYDVLAQAMGGIMSLTGEPDGPPTKVGLPIGDLNGGTWAIIAVLMALQARHTTGTGQYLDVSLLDTQTAWHIYAAQAVFHDAARPGRLGSAHPTVVPYQPMACADGTLVVATGSERLWRLFCQVLGLDELVDDPRFATNADRAGRREELMALVEAVMREQPVAHWAAAFEAAGVPIGPINSLDDLYGDDWSVERGHHVTMDHPGVGTYHGTGFPVHASGPGATPPAPSGPPPLLGQHTAEVLAELGYSEDEIREF</sequence>
<dbReference type="EMBL" id="JAJNDB010000008">
    <property type="protein sequence ID" value="MCD2197522.1"/>
    <property type="molecule type" value="Genomic_DNA"/>
</dbReference>
<dbReference type="Gene3D" id="3.30.1540.10">
    <property type="entry name" value="formyl-coa transferase, domain 3"/>
    <property type="match status" value="1"/>
</dbReference>
<dbReference type="Proteomes" id="UP001199469">
    <property type="component" value="Unassembled WGS sequence"/>
</dbReference>
<keyword evidence="1 3" id="KW-0808">Transferase</keyword>
<dbReference type="Pfam" id="PF02515">
    <property type="entry name" value="CoA_transf_3"/>
    <property type="match status" value="1"/>
</dbReference>
<dbReference type="Gene3D" id="3.40.50.10540">
    <property type="entry name" value="Crotonobetainyl-coa:carnitine coa-transferase, domain 1"/>
    <property type="match status" value="1"/>
</dbReference>
<dbReference type="InterPro" id="IPR044855">
    <property type="entry name" value="CoA-Trfase_III_dom3_sf"/>
</dbReference>
<evidence type="ECO:0000256" key="2">
    <source>
        <dbReference type="SAM" id="MobiDB-lite"/>
    </source>
</evidence>
<comment type="caution">
    <text evidence="3">The sequence shown here is derived from an EMBL/GenBank/DDBJ whole genome shotgun (WGS) entry which is preliminary data.</text>
</comment>
<dbReference type="InterPro" id="IPR050483">
    <property type="entry name" value="CoA-transferase_III_domain"/>
</dbReference>
<dbReference type="InterPro" id="IPR023606">
    <property type="entry name" value="CoA-Trfase_III_dom_1_sf"/>
</dbReference>
<keyword evidence="4" id="KW-1185">Reference proteome</keyword>
<gene>
    <name evidence="3" type="ORF">LQ327_29540</name>
</gene>
<evidence type="ECO:0000256" key="1">
    <source>
        <dbReference type="ARBA" id="ARBA00022679"/>
    </source>
</evidence>
<dbReference type="GO" id="GO:0016740">
    <property type="term" value="F:transferase activity"/>
    <property type="evidence" value="ECO:0007669"/>
    <property type="project" value="UniProtKB-KW"/>
</dbReference>
<reference evidence="3 4" key="1">
    <citation type="submission" date="2021-11" db="EMBL/GenBank/DDBJ databases">
        <title>Draft genome sequence of Actinomycetospora sp. SF1 isolated from the rhizosphere soil.</title>
        <authorList>
            <person name="Duangmal K."/>
            <person name="Chantavorakit T."/>
        </authorList>
    </citation>
    <scope>NUCLEOTIDE SEQUENCE [LARGE SCALE GENOMIC DNA]</scope>
    <source>
        <strain evidence="3 4">TBRC 5722</strain>
    </source>
</reference>
<evidence type="ECO:0000313" key="4">
    <source>
        <dbReference type="Proteomes" id="UP001199469"/>
    </source>
</evidence>
<dbReference type="PANTHER" id="PTHR48207:SF3">
    <property type="entry name" value="SUCCINATE--HYDROXYMETHYLGLUTARATE COA-TRANSFERASE"/>
    <property type="match status" value="1"/>
</dbReference>
<proteinExistence type="predicted"/>
<accession>A0ABS8PGX4</accession>
<dbReference type="SUPFAM" id="SSF89796">
    <property type="entry name" value="CoA-transferase family III (CaiB/BaiF)"/>
    <property type="match status" value="1"/>
</dbReference>
<dbReference type="InterPro" id="IPR003673">
    <property type="entry name" value="CoA-Trfase_fam_III"/>
</dbReference>
<feature type="region of interest" description="Disordered" evidence="2">
    <location>
        <begin position="38"/>
        <end position="58"/>
    </location>
</feature>
<dbReference type="RefSeq" id="WP_230739615.1">
    <property type="nucleotide sequence ID" value="NZ_JAJNDB010000008.1"/>
</dbReference>
<evidence type="ECO:0000313" key="3">
    <source>
        <dbReference type="EMBL" id="MCD2197522.1"/>
    </source>
</evidence>
<protein>
    <submittedName>
        <fullName evidence="3">CoA transferase</fullName>
    </submittedName>
</protein>
<dbReference type="PANTHER" id="PTHR48207">
    <property type="entry name" value="SUCCINATE--HYDROXYMETHYLGLUTARATE COA-TRANSFERASE"/>
    <property type="match status" value="1"/>
</dbReference>
<organism evidence="3 4">
    <name type="scientific">Actinomycetospora endophytica</name>
    <dbReference type="NCBI Taxonomy" id="2291215"/>
    <lineage>
        <taxon>Bacteria</taxon>
        <taxon>Bacillati</taxon>
        <taxon>Actinomycetota</taxon>
        <taxon>Actinomycetes</taxon>
        <taxon>Pseudonocardiales</taxon>
        <taxon>Pseudonocardiaceae</taxon>
        <taxon>Actinomycetospora</taxon>
    </lineage>
</organism>
<name>A0ABS8PGX4_9PSEU</name>